<sequence length="780" mass="85973">MASNTPGSKTPANTRMSTRKKSTAADTKQAPGFCYCCFNDRSRYHRRTWALATSPPTLRSPLPNRGRRRFGVRCAGVTFVLLGVAFLAVAFALLLPSRAATHTASAGVCITTGCVDHAETLGLHRQGSSVAPCEDFGKFVCSRWIEKKFKMVPSVTIYRMGMWLLKVAQSRQYVDTGNTVVARVRRLVDACMHPEFQTGSDTTDGIKQLFDFMTEELFPWLLPHTNRSGYGDVLRDDDDYTFTLATIVNMSVVWYVPLWFTVDLVTPSPEDGASLAHRSVSVSSTSVAYIAQRIHREIEAYKLYDMYVTLLLDDVFPGEELAPAFRSFLKVKSAEVQRNVFGNLSLRFVASHVEPRFIKMRHLPGLVPKLNARDWVDALQSAFGANPPLTEEDTLFATDAGLLHAVNVLFAEYTARELTFHTAWWFAQIMAAVSSDRIHAFIRGNKMGDEVYPVLCGVHIAMAYNALLSGVDHATGTASADPRSPVTRLLSNVHETAVGKVRTWTSALGSQVIDAVSSRLGSATTVVWPEGKQNESGDAWWGRPCTVPTTTTQREGFIGHWREIRRRLQGSLNTDAYQSSLRVFRLQSSYLATYDVVSNALSVGFQAVTEPFYVADGTSAMNYGGLGFLYALQVARTINALTLLLGGNQTPSARVPPTNATDASGAPGQVLWKLGRCTSSEASARVTSLYPALPALEIAHDAYKRFRDVTQDVPLRGLEAYSAEQVFFLTACHVTCWTTSTGQRMSPECTNAMSNFMPFAEAFGCPAGSPMNPRERCRFF</sequence>
<dbReference type="Proteomes" id="UP000821865">
    <property type="component" value="Chromosome 11"/>
</dbReference>
<proteinExistence type="predicted"/>
<protein>
    <submittedName>
        <fullName evidence="1">Uncharacterized protein</fullName>
    </submittedName>
</protein>
<gene>
    <name evidence="1" type="ORF">HPB49_018705</name>
</gene>
<comment type="caution">
    <text evidence="1">The sequence shown here is derived from an EMBL/GenBank/DDBJ whole genome shotgun (WGS) entry which is preliminary data.</text>
</comment>
<evidence type="ECO:0000313" key="1">
    <source>
        <dbReference type="EMBL" id="KAH7971099.1"/>
    </source>
</evidence>
<reference evidence="1" key="1">
    <citation type="submission" date="2020-05" db="EMBL/GenBank/DDBJ databases">
        <title>Large-scale comparative analyses of tick genomes elucidate their genetic diversity and vector capacities.</title>
        <authorList>
            <person name="Jia N."/>
            <person name="Wang J."/>
            <person name="Shi W."/>
            <person name="Du L."/>
            <person name="Sun Y."/>
            <person name="Zhan W."/>
            <person name="Jiang J."/>
            <person name="Wang Q."/>
            <person name="Zhang B."/>
            <person name="Ji P."/>
            <person name="Sakyi L.B."/>
            <person name="Cui X."/>
            <person name="Yuan T."/>
            <person name="Jiang B."/>
            <person name="Yang W."/>
            <person name="Lam T.T.-Y."/>
            <person name="Chang Q."/>
            <person name="Ding S."/>
            <person name="Wang X."/>
            <person name="Zhu J."/>
            <person name="Ruan X."/>
            <person name="Zhao L."/>
            <person name="Wei J."/>
            <person name="Que T."/>
            <person name="Du C."/>
            <person name="Cheng J."/>
            <person name="Dai P."/>
            <person name="Han X."/>
            <person name="Huang E."/>
            <person name="Gao Y."/>
            <person name="Liu J."/>
            <person name="Shao H."/>
            <person name="Ye R."/>
            <person name="Li L."/>
            <person name="Wei W."/>
            <person name="Wang X."/>
            <person name="Wang C."/>
            <person name="Yang T."/>
            <person name="Huo Q."/>
            <person name="Li W."/>
            <person name="Guo W."/>
            <person name="Chen H."/>
            <person name="Zhou L."/>
            <person name="Ni X."/>
            <person name="Tian J."/>
            <person name="Zhou Y."/>
            <person name="Sheng Y."/>
            <person name="Liu T."/>
            <person name="Pan Y."/>
            <person name="Xia L."/>
            <person name="Li J."/>
            <person name="Zhao F."/>
            <person name="Cao W."/>
        </authorList>
    </citation>
    <scope>NUCLEOTIDE SEQUENCE</scope>
    <source>
        <strain evidence="1">Dsil-2018</strain>
    </source>
</reference>
<organism evidence="1 2">
    <name type="scientific">Dermacentor silvarum</name>
    <name type="common">Tick</name>
    <dbReference type="NCBI Taxonomy" id="543639"/>
    <lineage>
        <taxon>Eukaryota</taxon>
        <taxon>Metazoa</taxon>
        <taxon>Ecdysozoa</taxon>
        <taxon>Arthropoda</taxon>
        <taxon>Chelicerata</taxon>
        <taxon>Arachnida</taxon>
        <taxon>Acari</taxon>
        <taxon>Parasitiformes</taxon>
        <taxon>Ixodida</taxon>
        <taxon>Ixodoidea</taxon>
        <taxon>Ixodidae</taxon>
        <taxon>Rhipicephalinae</taxon>
        <taxon>Dermacentor</taxon>
    </lineage>
</organism>
<dbReference type="EMBL" id="CM023480">
    <property type="protein sequence ID" value="KAH7971099.1"/>
    <property type="molecule type" value="Genomic_DNA"/>
</dbReference>
<name>A0ACB8DKI9_DERSI</name>
<evidence type="ECO:0000313" key="2">
    <source>
        <dbReference type="Proteomes" id="UP000821865"/>
    </source>
</evidence>
<keyword evidence="2" id="KW-1185">Reference proteome</keyword>
<accession>A0ACB8DKI9</accession>